<keyword evidence="2" id="KW-0808">Transferase</keyword>
<evidence type="ECO:0000313" key="12">
    <source>
        <dbReference type="Proteomes" id="UP000752171"/>
    </source>
</evidence>
<sequence>MEMSENIYANTTITLDNRSDSEDSDNSYEDIYTNNEILETQKEESLKEPNNPVSVIKTVESRYYRTAALCLGLLCVLLSAAIIVLSVKLTAERDQLQTSYNNMTAERDQLQTSYNNMTAERDQLQTSYNNMTAERDQLQTSYNNMTAERDQLQTSYNNMTAERDQFQTSYNSMTAERDQLQTSYNLLTTEKEQIERQVKQVTGEKDNLQTSHNDMRNQRDQLQQLYAKCGCFRIGDRVRVKASIQTPKYQWGDASHKSVGVITTLKGDDMVVNFPEHSGWKGRNSEMELVTGCN</sequence>
<dbReference type="Proteomes" id="UP000752171">
    <property type="component" value="Unassembled WGS sequence"/>
</dbReference>
<evidence type="ECO:0000256" key="2">
    <source>
        <dbReference type="ARBA" id="ARBA00022679"/>
    </source>
</evidence>
<evidence type="ECO:0000256" key="3">
    <source>
        <dbReference type="ARBA" id="ARBA00022723"/>
    </source>
</evidence>
<feature type="domain" description="Mind bomb SH3 repeat" evidence="10">
    <location>
        <begin position="232"/>
        <end position="286"/>
    </location>
</feature>
<evidence type="ECO:0000259" key="10">
    <source>
        <dbReference type="Pfam" id="PF18346"/>
    </source>
</evidence>
<evidence type="ECO:0000256" key="9">
    <source>
        <dbReference type="SAM" id="Phobius"/>
    </source>
</evidence>
<accession>A0A8T2LF74</accession>
<name>A0A8T2LF74_ASTMX</name>
<keyword evidence="6" id="KW-0833">Ubl conjugation pathway</keyword>
<comment type="pathway">
    <text evidence="1">Protein modification; protein ubiquitination.</text>
</comment>
<feature type="transmembrane region" description="Helical" evidence="9">
    <location>
        <begin position="66"/>
        <end position="87"/>
    </location>
</feature>
<organism evidence="11 12">
    <name type="scientific">Astyanax mexicanus</name>
    <name type="common">Blind cave fish</name>
    <name type="synonym">Astyanax fasciatus mexicanus</name>
    <dbReference type="NCBI Taxonomy" id="7994"/>
    <lineage>
        <taxon>Eukaryota</taxon>
        <taxon>Metazoa</taxon>
        <taxon>Chordata</taxon>
        <taxon>Craniata</taxon>
        <taxon>Vertebrata</taxon>
        <taxon>Euteleostomi</taxon>
        <taxon>Actinopterygii</taxon>
        <taxon>Neopterygii</taxon>
        <taxon>Teleostei</taxon>
        <taxon>Ostariophysi</taxon>
        <taxon>Characiformes</taxon>
        <taxon>Characoidei</taxon>
        <taxon>Acestrorhamphidae</taxon>
        <taxon>Acestrorhamphinae</taxon>
        <taxon>Astyanax</taxon>
    </lineage>
</organism>
<keyword evidence="5" id="KW-0863">Zinc-finger</keyword>
<dbReference type="OrthoDB" id="10255512at2759"/>
<comment type="caution">
    <text evidence="11">The sequence shown here is derived from an EMBL/GenBank/DDBJ whole genome shotgun (WGS) entry which is preliminary data.</text>
</comment>
<protein>
    <submittedName>
        <fullName evidence="11">E3 ubiquitin-protein ligase KEG-like</fullName>
    </submittedName>
</protein>
<keyword evidence="9" id="KW-0472">Membrane</keyword>
<proteinExistence type="predicted"/>
<dbReference type="Pfam" id="PF18346">
    <property type="entry name" value="SH3_15"/>
    <property type="match status" value="1"/>
</dbReference>
<dbReference type="InterPro" id="IPR040847">
    <property type="entry name" value="SH3_15"/>
</dbReference>
<keyword evidence="4" id="KW-0677">Repeat</keyword>
<dbReference type="Gene3D" id="1.20.5.400">
    <property type="match status" value="3"/>
</dbReference>
<dbReference type="SUPFAM" id="SSF90257">
    <property type="entry name" value="Myosin rod fragments"/>
    <property type="match status" value="1"/>
</dbReference>
<evidence type="ECO:0000313" key="11">
    <source>
        <dbReference type="EMBL" id="KAG9269564.1"/>
    </source>
</evidence>
<keyword evidence="9" id="KW-0812">Transmembrane</keyword>
<evidence type="ECO:0000256" key="4">
    <source>
        <dbReference type="ARBA" id="ARBA00022737"/>
    </source>
</evidence>
<keyword evidence="8" id="KW-0175">Coiled coil</keyword>
<dbReference type="EMBL" id="JAICCE010000013">
    <property type="protein sequence ID" value="KAG9269564.1"/>
    <property type="molecule type" value="Genomic_DNA"/>
</dbReference>
<dbReference type="AlphaFoldDB" id="A0A8T2LF74"/>
<keyword evidence="9" id="KW-1133">Transmembrane helix</keyword>
<evidence type="ECO:0000256" key="8">
    <source>
        <dbReference type="SAM" id="Coils"/>
    </source>
</evidence>
<feature type="coiled-coil region" evidence="8">
    <location>
        <begin position="93"/>
        <end position="225"/>
    </location>
</feature>
<evidence type="ECO:0000256" key="6">
    <source>
        <dbReference type="ARBA" id="ARBA00022786"/>
    </source>
</evidence>
<keyword evidence="3" id="KW-0479">Metal-binding</keyword>
<evidence type="ECO:0000256" key="7">
    <source>
        <dbReference type="ARBA" id="ARBA00022833"/>
    </source>
</evidence>
<keyword evidence="7" id="KW-0862">Zinc</keyword>
<reference evidence="11 12" key="1">
    <citation type="submission" date="2021-07" db="EMBL/GenBank/DDBJ databases">
        <authorList>
            <person name="Imarazene B."/>
            <person name="Zahm M."/>
            <person name="Klopp C."/>
            <person name="Cabau C."/>
            <person name="Beille S."/>
            <person name="Jouanno E."/>
            <person name="Castinel A."/>
            <person name="Lluch J."/>
            <person name="Gil L."/>
            <person name="Kuchtly C."/>
            <person name="Lopez Roques C."/>
            <person name="Donnadieu C."/>
            <person name="Parrinello H."/>
            <person name="Journot L."/>
            <person name="Du K."/>
            <person name="Schartl M."/>
            <person name="Retaux S."/>
            <person name="Guiguen Y."/>
        </authorList>
    </citation>
    <scope>NUCLEOTIDE SEQUENCE [LARGE SCALE GENOMIC DNA]</scope>
    <source>
        <strain evidence="11">Pach_M1</strain>
        <tissue evidence="11">Testis</tissue>
    </source>
</reference>
<gene>
    <name evidence="11" type="primary">HERC2</name>
    <name evidence="11" type="ORF">AMEX_G16612</name>
</gene>
<evidence type="ECO:0000256" key="1">
    <source>
        <dbReference type="ARBA" id="ARBA00004906"/>
    </source>
</evidence>
<evidence type="ECO:0000256" key="5">
    <source>
        <dbReference type="ARBA" id="ARBA00022771"/>
    </source>
</evidence>